<protein>
    <submittedName>
        <fullName evidence="2">Uncharacterized protein</fullName>
    </submittedName>
</protein>
<accession>V6KNN2</accession>
<keyword evidence="3" id="KW-1185">Reference proteome</keyword>
<dbReference type="HOGENOM" id="CLU_012157_0_0_11"/>
<organism evidence="2 3">
    <name type="scientific">Streptomyces roseochromogenus subsp. oscitans DS 12.976</name>
    <dbReference type="NCBI Taxonomy" id="1352936"/>
    <lineage>
        <taxon>Bacteria</taxon>
        <taxon>Bacillati</taxon>
        <taxon>Actinomycetota</taxon>
        <taxon>Actinomycetes</taxon>
        <taxon>Kitasatosporales</taxon>
        <taxon>Streptomycetaceae</taxon>
        <taxon>Streptomyces</taxon>
    </lineage>
</organism>
<reference evidence="2 3" key="1">
    <citation type="journal article" date="2014" name="Genome Announc.">
        <title>Draft Genome Sequence of Streptomyces roseochromogenes subsp. oscitans DS 12.976, Producer of the Aminocoumarin Antibiotic Clorobiocin.</title>
        <authorList>
            <person name="Ruckert C."/>
            <person name="Kalinowski J."/>
            <person name="Heide L."/>
            <person name="Apel A.K."/>
        </authorList>
    </citation>
    <scope>NUCLEOTIDE SEQUENCE [LARGE SCALE GENOMIC DNA]</scope>
    <source>
        <strain evidence="2 3">DS 12.976</strain>
    </source>
</reference>
<evidence type="ECO:0000313" key="3">
    <source>
        <dbReference type="Proteomes" id="UP000017984"/>
    </source>
</evidence>
<dbReference type="AlphaFoldDB" id="V6KNN2"/>
<name>V6KNN2_STRRC</name>
<evidence type="ECO:0000256" key="1">
    <source>
        <dbReference type="SAM" id="MobiDB-lite"/>
    </source>
</evidence>
<evidence type="ECO:0000313" key="2">
    <source>
        <dbReference type="EMBL" id="EST33780.1"/>
    </source>
</evidence>
<comment type="caution">
    <text evidence="2">The sequence shown here is derived from an EMBL/GenBank/DDBJ whole genome shotgun (WGS) entry which is preliminary data.</text>
</comment>
<dbReference type="PATRIC" id="fig|1352936.5.peg.2562"/>
<feature type="region of interest" description="Disordered" evidence="1">
    <location>
        <begin position="801"/>
        <end position="820"/>
    </location>
</feature>
<sequence>MVWLNEAQFYLAPDRLGEQVAAGLRNLLREPGRGPILVLATLWPEHWSTLTTRTKPDLHAHARELLDGHKIKVPDGFTGDDLAELADNANLDPRLGEAAENARNGQITQYLAGVPVLLDRYHEAPPATKALVQAAMDARRLGAGPRLPLALLAEAAPGYLTDLEWDQTSDDWLQQALEYTATACNGIPGILIPVKAGTPPNQRNRRMGTLTAGRQPESGHATLYRLADYLDQYGRRHRVDDIPPIAFWTAAASHAHPADLTALGNAAWQRGLYRDAAQLHKHAITHGAQDASPTLVAHLHTLHPDDRRPAQWVTVNIAFDDPGHVIKLLGRFHGGPADEQLTALAEQAATRVALDDGQQVARLLSKLREVEADEQITALLARDPATHVAIDDADQVATLLSKLREVEADEQIAALLARDPATHIALNDLDSVAWLLKGLREAEADEQVTALAERAAAYAALDDPGGVAELLWQLRQAGADEQIAALLARDPVAHVNIPLDNPFAVPSLLESLRQVGADKQVTALLTRSPAPHVDVALDDPVAVASLLNELNESEAEELISALLARDPATHVAIDDAQQVATLLWELREAGADEQIAALLARDPATHVTMDDANAVGQLLSIFQLTAADEQVTRLLVRDPATHVALNGGLAVLLQVLREVGAEEQVAKLLARDLATHADIEIGNPPTVPRLLEELHNAQADEQVATLAERAVIHLPLDNADGVAQLLEMLVKVGADDQIAALLARDPATHVVLNGTNTVNWLLNALQAVGAEEQISTLIERLPAAGHIDRFVELSDHEKRYRFGREPDGQPAAPWTWEDLE</sequence>
<dbReference type="Proteomes" id="UP000017984">
    <property type="component" value="Chromosome"/>
</dbReference>
<dbReference type="EMBL" id="AWQX01000097">
    <property type="protein sequence ID" value="EST33780.1"/>
    <property type="molecule type" value="Genomic_DNA"/>
</dbReference>
<gene>
    <name evidence="2" type="ORF">M878_12095</name>
</gene>
<dbReference type="STRING" id="1352936.M878_12095"/>
<proteinExistence type="predicted"/>